<keyword evidence="6 11" id="KW-0418">Kinase</keyword>
<evidence type="ECO:0000256" key="9">
    <source>
        <dbReference type="SAM" id="Phobius"/>
    </source>
</evidence>
<evidence type="ECO:0000256" key="7">
    <source>
        <dbReference type="ARBA" id="ARBA00023012"/>
    </source>
</evidence>
<feature type="domain" description="Histidine kinase" evidence="10">
    <location>
        <begin position="405"/>
        <end position="614"/>
    </location>
</feature>
<dbReference type="PANTHER" id="PTHR43547:SF2">
    <property type="entry name" value="HYBRID SIGNAL TRANSDUCTION HISTIDINE KINASE C"/>
    <property type="match status" value="1"/>
</dbReference>
<organism evidence="11 12">
    <name type="scientific">Holdemania filiformis</name>
    <dbReference type="NCBI Taxonomy" id="61171"/>
    <lineage>
        <taxon>Bacteria</taxon>
        <taxon>Bacillati</taxon>
        <taxon>Bacillota</taxon>
        <taxon>Erysipelotrichia</taxon>
        <taxon>Erysipelotrichales</taxon>
        <taxon>Erysipelotrichaceae</taxon>
        <taxon>Holdemania</taxon>
    </lineage>
</organism>
<feature type="transmembrane region" description="Helical" evidence="9">
    <location>
        <begin position="302"/>
        <end position="323"/>
    </location>
</feature>
<feature type="coiled-coil region" evidence="8">
    <location>
        <begin position="367"/>
        <end position="394"/>
    </location>
</feature>
<dbReference type="SUPFAM" id="SSF47384">
    <property type="entry name" value="Homodimeric domain of signal transducing histidine kinase"/>
    <property type="match status" value="1"/>
</dbReference>
<evidence type="ECO:0000259" key="10">
    <source>
        <dbReference type="PROSITE" id="PS50109"/>
    </source>
</evidence>
<feature type="transmembrane region" description="Helical" evidence="9">
    <location>
        <begin position="253"/>
        <end position="272"/>
    </location>
</feature>
<keyword evidence="9" id="KW-0812">Transmembrane</keyword>
<dbReference type="SUPFAM" id="SSF55874">
    <property type="entry name" value="ATPase domain of HSP90 chaperone/DNA topoisomerase II/histidine kinase"/>
    <property type="match status" value="1"/>
</dbReference>
<evidence type="ECO:0000313" key="11">
    <source>
        <dbReference type="EMBL" id="RGR74740.1"/>
    </source>
</evidence>
<dbReference type="InterPro" id="IPR003661">
    <property type="entry name" value="HisK_dim/P_dom"/>
</dbReference>
<dbReference type="RefSeq" id="WP_117894820.1">
    <property type="nucleotide sequence ID" value="NZ_CABJCV010000008.1"/>
</dbReference>
<dbReference type="GO" id="GO:0000155">
    <property type="term" value="F:phosphorelay sensor kinase activity"/>
    <property type="evidence" value="ECO:0007669"/>
    <property type="project" value="InterPro"/>
</dbReference>
<protein>
    <recommendedName>
        <fullName evidence="3">histidine kinase</fullName>
        <ecNumber evidence="3">2.7.13.3</ecNumber>
    </recommendedName>
</protein>
<proteinExistence type="predicted"/>
<comment type="subcellular location">
    <subcellularLocation>
        <location evidence="2">Membrane</location>
    </subcellularLocation>
</comment>
<keyword evidence="4" id="KW-0597">Phosphoprotein</keyword>
<keyword evidence="9" id="KW-1133">Transmembrane helix</keyword>
<evidence type="ECO:0000256" key="2">
    <source>
        <dbReference type="ARBA" id="ARBA00004370"/>
    </source>
</evidence>
<keyword evidence="5" id="KW-0808">Transferase</keyword>
<dbReference type="InterPro" id="IPR005467">
    <property type="entry name" value="His_kinase_dom"/>
</dbReference>
<feature type="transmembrane region" description="Helical" evidence="9">
    <location>
        <begin position="278"/>
        <end position="295"/>
    </location>
</feature>
<dbReference type="SMART" id="SM00388">
    <property type="entry name" value="HisKA"/>
    <property type="match status" value="1"/>
</dbReference>
<reference evidence="11 12" key="1">
    <citation type="submission" date="2018-08" db="EMBL/GenBank/DDBJ databases">
        <title>A genome reference for cultivated species of the human gut microbiota.</title>
        <authorList>
            <person name="Zou Y."/>
            <person name="Xue W."/>
            <person name="Luo G."/>
        </authorList>
    </citation>
    <scope>NUCLEOTIDE SEQUENCE [LARGE SCALE GENOMIC DNA]</scope>
    <source>
        <strain evidence="11 12">AF24-29</strain>
    </source>
</reference>
<dbReference type="InterPro" id="IPR004358">
    <property type="entry name" value="Sig_transdc_His_kin-like_C"/>
</dbReference>
<gene>
    <name evidence="11" type="ORF">DWY25_08140</name>
</gene>
<sequence>MFKRFRVLVLFFALLLLPLGLFLHINHNTAALAEQDEIPISIETRPMRLVSGMSADQQRCSITLKVPAAVQPLTLILDNAGPVQVWVNDQQVYLSSSQDPYQRIQFVTLPQAEGTLTLSLAPSELQRNDAVSTSQPYSPPGMLLAGPQAALSASHVAFGITMFYAGFYLLLMMSSLTLFQKKKEETYLLLLAAASLVSLLRVLALSAFPLFPLSYAQCSLIMPGIFLMTTLCQLLIIMMLLKPAIPARLQAVFTPRILTAGFALLMLLQYITPEGVETLIRILAVIPILILFVRADQRHLPGTFPLVCGYAVWESILLFYYLIYNRGAMQAGELMIVYMLPQLGFLFFMMMAALVINRKFAAKFDESESLNRELEQMNANLDHLVDERTQQLQKEQAQKQRMIMKVLHDVRSPIFVLKGCLQQLEAKDEGQQRNLSTMRQRLEVLEGLSDDLFLSVKLENHELAFVFDEVCLNDLLTHLAEAHQVSARQKQIRMNLILPKQAVWVWADDLRLQRVFDNLLRNALAHTPEGGQIDCVCSVKGEQIEIRIQDTGEGIDPEELPQLFDAFYTGNRSQGSGLGLAIAREIVEAHRGTIEVEATSKEGTVFLVRLKMLNSTSDSMIK</sequence>
<feature type="transmembrane region" description="Helical" evidence="9">
    <location>
        <begin position="220"/>
        <end position="241"/>
    </location>
</feature>
<feature type="transmembrane region" description="Helical" evidence="9">
    <location>
        <begin position="186"/>
        <end position="208"/>
    </location>
</feature>
<dbReference type="Proteomes" id="UP000284178">
    <property type="component" value="Unassembled WGS sequence"/>
</dbReference>
<dbReference type="GO" id="GO:0016020">
    <property type="term" value="C:membrane"/>
    <property type="evidence" value="ECO:0007669"/>
    <property type="project" value="UniProtKB-SubCell"/>
</dbReference>
<evidence type="ECO:0000256" key="6">
    <source>
        <dbReference type="ARBA" id="ARBA00022777"/>
    </source>
</evidence>
<dbReference type="EC" id="2.7.13.3" evidence="3"/>
<evidence type="ECO:0000313" key="12">
    <source>
        <dbReference type="Proteomes" id="UP000284178"/>
    </source>
</evidence>
<dbReference type="PROSITE" id="PS50109">
    <property type="entry name" value="HIS_KIN"/>
    <property type="match status" value="1"/>
</dbReference>
<dbReference type="CDD" id="cd00082">
    <property type="entry name" value="HisKA"/>
    <property type="match status" value="1"/>
</dbReference>
<dbReference type="FunFam" id="3.30.565.10:FF:000006">
    <property type="entry name" value="Sensor histidine kinase WalK"/>
    <property type="match status" value="1"/>
</dbReference>
<evidence type="ECO:0000256" key="5">
    <source>
        <dbReference type="ARBA" id="ARBA00022679"/>
    </source>
</evidence>
<dbReference type="GeneID" id="83015373"/>
<dbReference type="Pfam" id="PF02518">
    <property type="entry name" value="HATPase_c"/>
    <property type="match status" value="1"/>
</dbReference>
<dbReference type="EMBL" id="QRUP01000008">
    <property type="protein sequence ID" value="RGR74740.1"/>
    <property type="molecule type" value="Genomic_DNA"/>
</dbReference>
<evidence type="ECO:0000256" key="4">
    <source>
        <dbReference type="ARBA" id="ARBA00022553"/>
    </source>
</evidence>
<dbReference type="PANTHER" id="PTHR43547">
    <property type="entry name" value="TWO-COMPONENT HISTIDINE KINASE"/>
    <property type="match status" value="1"/>
</dbReference>
<dbReference type="SMART" id="SM00387">
    <property type="entry name" value="HATPase_c"/>
    <property type="match status" value="1"/>
</dbReference>
<keyword evidence="7" id="KW-0902">Two-component regulatory system</keyword>
<dbReference type="PRINTS" id="PR00344">
    <property type="entry name" value="BCTRLSENSOR"/>
</dbReference>
<keyword evidence="9" id="KW-0472">Membrane</keyword>
<evidence type="ECO:0000256" key="8">
    <source>
        <dbReference type="SAM" id="Coils"/>
    </source>
</evidence>
<evidence type="ECO:0000256" key="1">
    <source>
        <dbReference type="ARBA" id="ARBA00000085"/>
    </source>
</evidence>
<dbReference type="InterPro" id="IPR036097">
    <property type="entry name" value="HisK_dim/P_sf"/>
</dbReference>
<name>A0A412G2V2_9FIRM</name>
<keyword evidence="12" id="KW-1185">Reference proteome</keyword>
<comment type="catalytic activity">
    <reaction evidence="1">
        <text>ATP + protein L-histidine = ADP + protein N-phospho-L-histidine.</text>
        <dbReference type="EC" id="2.7.13.3"/>
    </reaction>
</comment>
<evidence type="ECO:0000256" key="3">
    <source>
        <dbReference type="ARBA" id="ARBA00012438"/>
    </source>
</evidence>
<keyword evidence="8" id="KW-0175">Coiled coil</keyword>
<comment type="caution">
    <text evidence="11">The sequence shown here is derived from an EMBL/GenBank/DDBJ whole genome shotgun (WGS) entry which is preliminary data.</text>
</comment>
<dbReference type="AlphaFoldDB" id="A0A412G2V2"/>
<dbReference type="Gene3D" id="1.10.287.130">
    <property type="match status" value="1"/>
</dbReference>
<dbReference type="Gene3D" id="3.30.565.10">
    <property type="entry name" value="Histidine kinase-like ATPase, C-terminal domain"/>
    <property type="match status" value="1"/>
</dbReference>
<feature type="transmembrane region" description="Helical" evidence="9">
    <location>
        <begin position="156"/>
        <end position="179"/>
    </location>
</feature>
<dbReference type="InterPro" id="IPR036890">
    <property type="entry name" value="HATPase_C_sf"/>
</dbReference>
<feature type="transmembrane region" description="Helical" evidence="9">
    <location>
        <begin position="335"/>
        <end position="356"/>
    </location>
</feature>
<dbReference type="InterPro" id="IPR003594">
    <property type="entry name" value="HATPase_dom"/>
</dbReference>
<accession>A0A412G2V2</accession>